<dbReference type="RefSeq" id="WP_178978745.1">
    <property type="nucleotide sequence ID" value="NZ_CAJPUB010000002.1"/>
</dbReference>
<evidence type="ECO:0000256" key="10">
    <source>
        <dbReference type="ARBA" id="ARBA00023098"/>
    </source>
</evidence>
<dbReference type="HAMAP" id="MF_01043">
    <property type="entry name" value="PlsY"/>
    <property type="match status" value="1"/>
</dbReference>
<dbReference type="InterPro" id="IPR008927">
    <property type="entry name" value="6-PGluconate_DH-like_C_sf"/>
</dbReference>
<evidence type="ECO:0000313" key="21">
    <source>
        <dbReference type="EMBL" id="NWO23873.1"/>
    </source>
</evidence>
<keyword evidence="22" id="KW-1185">Reference proteome</keyword>
<evidence type="ECO:0000256" key="13">
    <source>
        <dbReference type="ARBA" id="ARBA00023264"/>
    </source>
</evidence>
<feature type="binding site" evidence="15">
    <location>
        <position position="342"/>
    </location>
    <ligand>
        <name>NADPH</name>
        <dbReference type="ChEBI" id="CHEBI:57783"/>
    </ligand>
</feature>
<evidence type="ECO:0000259" key="20">
    <source>
        <dbReference type="Pfam" id="PF07479"/>
    </source>
</evidence>
<dbReference type="InterPro" id="IPR036291">
    <property type="entry name" value="NAD(P)-bd_dom_sf"/>
</dbReference>
<dbReference type="AlphaFoldDB" id="A0A7Y8VSM4"/>
<dbReference type="NCBIfam" id="NF000940">
    <property type="entry name" value="PRK00094.1-2"/>
    <property type="match status" value="1"/>
</dbReference>
<feature type="domain" description="Glycerol-3-phosphate dehydrogenase NAD-dependent N-terminal" evidence="19">
    <location>
        <begin position="296"/>
        <end position="450"/>
    </location>
</feature>
<evidence type="ECO:0000256" key="2">
    <source>
        <dbReference type="ARBA" id="ARBA00022475"/>
    </source>
</evidence>
<dbReference type="GO" id="GO:0005886">
    <property type="term" value="C:plasma membrane"/>
    <property type="evidence" value="ECO:0007669"/>
    <property type="project" value="UniProtKB-SubCell"/>
</dbReference>
<dbReference type="Proteomes" id="UP000526307">
    <property type="component" value="Unassembled WGS sequence"/>
</dbReference>
<dbReference type="NCBIfam" id="NF000942">
    <property type="entry name" value="PRK00094.1-4"/>
    <property type="match status" value="1"/>
</dbReference>
<comment type="subcellular location">
    <subcellularLocation>
        <location evidence="16">Cell membrane</location>
        <topology evidence="16">Multi-pass membrane protein</topology>
    </subcellularLocation>
    <subcellularLocation>
        <location evidence="15">Cytoplasm</location>
    </subcellularLocation>
</comment>
<dbReference type="PROSITE" id="PS00957">
    <property type="entry name" value="NAD_G3PDH"/>
    <property type="match status" value="1"/>
</dbReference>
<feature type="binding site" evidence="15">
    <location>
        <position position="534"/>
    </location>
    <ligand>
        <name>sn-glycerol 3-phosphate</name>
        <dbReference type="ChEBI" id="CHEBI:57597"/>
    </ligand>
</feature>
<dbReference type="NCBIfam" id="TIGR00023">
    <property type="entry name" value="glycerol-3-phosphate 1-O-acyltransferase PlsY"/>
    <property type="match status" value="1"/>
</dbReference>
<feature type="binding site" evidence="15">
    <location>
        <position position="545"/>
    </location>
    <ligand>
        <name>NADPH</name>
        <dbReference type="ChEBI" id="CHEBI:57783"/>
    </ligand>
</feature>
<dbReference type="GO" id="GO:0047952">
    <property type="term" value="F:glycerol-3-phosphate dehydrogenase [NAD(P)+] activity"/>
    <property type="evidence" value="ECO:0007669"/>
    <property type="project" value="UniProtKB-UniRule"/>
</dbReference>
<comment type="caution">
    <text evidence="21">The sequence shown here is derived from an EMBL/GenBank/DDBJ whole genome shotgun (WGS) entry which is preliminary data.</text>
</comment>
<feature type="binding site" evidence="15">
    <location>
        <position position="544"/>
    </location>
    <ligand>
        <name>sn-glycerol 3-phosphate</name>
        <dbReference type="ChEBI" id="CHEBI:57597"/>
    </ligand>
</feature>
<dbReference type="EC" id="2.3.1.275" evidence="16"/>
<dbReference type="UniPathway" id="UPA00085"/>
<comment type="pathway">
    <text evidence="15">Membrane lipid metabolism; glycerophospholipid metabolism.</text>
</comment>
<keyword evidence="2 16" id="KW-1003">Cell membrane</keyword>
<comment type="function">
    <text evidence="15">Catalyzes the reduction of the glycolytic intermediate dihydroxyacetone phosphate (DHAP) to sn-glycerol 3-phosphate (G3P), the key precursor for phospholipid synthesis.</text>
</comment>
<comment type="catalytic activity">
    <reaction evidence="16">
        <text>an acyl phosphate + sn-glycerol 3-phosphate = a 1-acyl-sn-glycero-3-phosphate + phosphate</text>
        <dbReference type="Rhea" id="RHEA:34075"/>
        <dbReference type="ChEBI" id="CHEBI:43474"/>
        <dbReference type="ChEBI" id="CHEBI:57597"/>
        <dbReference type="ChEBI" id="CHEBI:57970"/>
        <dbReference type="ChEBI" id="CHEBI:59918"/>
        <dbReference type="EC" id="2.3.1.275"/>
    </reaction>
</comment>
<dbReference type="UniPathway" id="UPA00940"/>
<comment type="pathway">
    <text evidence="16">Lipid metabolism; phospholipid metabolism.</text>
</comment>
<dbReference type="PANTHER" id="PTHR11728:SF1">
    <property type="entry name" value="GLYCEROL-3-PHOSPHATE DEHYDROGENASE [NAD(+)] 2, CHLOROPLASTIC"/>
    <property type="match status" value="1"/>
</dbReference>
<evidence type="ECO:0000256" key="7">
    <source>
        <dbReference type="ARBA" id="ARBA00022989"/>
    </source>
</evidence>
<feature type="binding site" evidence="15">
    <location>
        <position position="325"/>
    </location>
    <ligand>
        <name>NADPH</name>
        <dbReference type="ChEBI" id="CHEBI:57783"/>
    </ligand>
</feature>
<feature type="binding site" evidence="15">
    <location>
        <position position="546"/>
    </location>
    <ligand>
        <name>sn-glycerol 3-phosphate</name>
        <dbReference type="ChEBI" id="CHEBI:57597"/>
    </ligand>
</feature>
<dbReference type="SMART" id="SM01207">
    <property type="entry name" value="G3P_acyltransf"/>
    <property type="match status" value="1"/>
</dbReference>
<feature type="transmembrane region" description="Helical" evidence="16">
    <location>
        <begin position="110"/>
        <end position="132"/>
    </location>
</feature>
<dbReference type="FunFam" id="1.10.1040.10:FF:000001">
    <property type="entry name" value="Glycerol-3-phosphate dehydrogenase [NAD(P)+]"/>
    <property type="match status" value="1"/>
</dbReference>
<keyword evidence="6 15" id="KW-0521">NADP</keyword>
<dbReference type="SUPFAM" id="SSF51735">
    <property type="entry name" value="NAD(P)-binding Rossmann-fold domains"/>
    <property type="match status" value="1"/>
</dbReference>
<evidence type="ECO:0000256" key="14">
    <source>
        <dbReference type="ARBA" id="ARBA00052716"/>
    </source>
</evidence>
<dbReference type="GO" id="GO:0005829">
    <property type="term" value="C:cytosol"/>
    <property type="evidence" value="ECO:0007669"/>
    <property type="project" value="TreeGrafter"/>
</dbReference>
<evidence type="ECO:0000256" key="16">
    <source>
        <dbReference type="HAMAP-Rule" id="MF_01043"/>
    </source>
</evidence>
<proteinExistence type="inferred from homology"/>
<dbReference type="EC" id="1.1.1.94" evidence="15"/>
<dbReference type="Pfam" id="PF07479">
    <property type="entry name" value="NAD_Gly3P_dh_C"/>
    <property type="match status" value="1"/>
</dbReference>
<evidence type="ECO:0000256" key="3">
    <source>
        <dbReference type="ARBA" id="ARBA00022516"/>
    </source>
</evidence>
<feature type="domain" description="Glycerol-3-phosphate dehydrogenase NAD-dependent C-terminal" evidence="20">
    <location>
        <begin position="470"/>
        <end position="611"/>
    </location>
</feature>
<evidence type="ECO:0000256" key="9">
    <source>
        <dbReference type="ARBA" id="ARBA00023027"/>
    </source>
</evidence>
<evidence type="ECO:0000256" key="5">
    <source>
        <dbReference type="ARBA" id="ARBA00022692"/>
    </source>
</evidence>
<evidence type="ECO:0000256" key="4">
    <source>
        <dbReference type="ARBA" id="ARBA00022679"/>
    </source>
</evidence>
<dbReference type="Gene3D" id="3.40.50.720">
    <property type="entry name" value="NAD(P)-binding Rossmann-like Domain"/>
    <property type="match status" value="1"/>
</dbReference>
<dbReference type="InterPro" id="IPR011128">
    <property type="entry name" value="G3P_DH_NAD-dep_N"/>
</dbReference>
<comment type="similarity">
    <text evidence="1 15 17">Belongs to the NAD-dependent glycerol-3-phosphate dehydrogenase family.</text>
</comment>
<dbReference type="InterPro" id="IPR013328">
    <property type="entry name" value="6PGD_dom2"/>
</dbReference>
<comment type="subunit">
    <text evidence="16">Probably interacts with PlsX.</text>
</comment>
<keyword evidence="13 15" id="KW-1208">Phospholipid metabolism</keyword>
<dbReference type="EMBL" id="JABXYR010000002">
    <property type="protein sequence ID" value="NWO23873.1"/>
    <property type="molecule type" value="Genomic_DNA"/>
</dbReference>
<keyword evidence="5 16" id="KW-0812">Transmembrane</keyword>
<name>A0A7Y8VSM4_9FIRM</name>
<feature type="transmembrane region" description="Helical" evidence="16">
    <location>
        <begin position="6"/>
        <end position="25"/>
    </location>
</feature>
<dbReference type="GO" id="GO:0006650">
    <property type="term" value="P:glycerophospholipid metabolic process"/>
    <property type="evidence" value="ECO:0007669"/>
    <property type="project" value="UniProtKB-UniRule"/>
</dbReference>
<reference evidence="21 22" key="1">
    <citation type="submission" date="2020-06" db="EMBL/GenBank/DDBJ databases">
        <title>Mogibacterium timidum strain W9173 genomic sequence.</title>
        <authorList>
            <person name="Wade W.G."/>
            <person name="Johnston C.D."/>
            <person name="Chen T."/>
            <person name="Dewhirst F.E."/>
        </authorList>
    </citation>
    <scope>NUCLEOTIDE SEQUENCE [LARGE SCALE GENOMIC DNA]</scope>
    <source>
        <strain evidence="21 22">W9173</strain>
    </source>
</reference>
<dbReference type="PRINTS" id="PR00077">
    <property type="entry name" value="GPDHDRGNASE"/>
</dbReference>
<accession>A0A7Y8VSM4</accession>
<evidence type="ECO:0000256" key="6">
    <source>
        <dbReference type="ARBA" id="ARBA00022857"/>
    </source>
</evidence>
<evidence type="ECO:0000256" key="1">
    <source>
        <dbReference type="ARBA" id="ARBA00011009"/>
    </source>
</evidence>
<feature type="binding site" evidence="15">
    <location>
        <position position="399"/>
    </location>
    <ligand>
        <name>sn-glycerol 3-phosphate</name>
        <dbReference type="ChEBI" id="CHEBI:57597"/>
    </ligand>
</feature>
<keyword evidence="11 16" id="KW-0472">Membrane</keyword>
<feature type="binding site" evidence="15">
    <location>
        <position position="304"/>
    </location>
    <ligand>
        <name>NADPH</name>
        <dbReference type="ChEBI" id="CHEBI:57783"/>
    </ligand>
</feature>
<dbReference type="GO" id="GO:0046168">
    <property type="term" value="P:glycerol-3-phosphate catabolic process"/>
    <property type="evidence" value="ECO:0007669"/>
    <property type="project" value="InterPro"/>
</dbReference>
<comment type="caution">
    <text evidence="15">Lacks conserved residue(s) required for the propagation of feature annotation.</text>
</comment>
<dbReference type="GO" id="GO:0046167">
    <property type="term" value="P:glycerol-3-phosphate biosynthetic process"/>
    <property type="evidence" value="ECO:0007669"/>
    <property type="project" value="UniProtKB-UniRule"/>
</dbReference>
<dbReference type="SUPFAM" id="SSF48179">
    <property type="entry name" value="6-phosphogluconate dehydrogenase C-terminal domain-like"/>
    <property type="match status" value="1"/>
</dbReference>
<comment type="catalytic activity">
    <reaction evidence="15">
        <text>sn-glycerol 3-phosphate + NAD(+) = dihydroxyacetone phosphate + NADH + H(+)</text>
        <dbReference type="Rhea" id="RHEA:11092"/>
        <dbReference type="ChEBI" id="CHEBI:15378"/>
        <dbReference type="ChEBI" id="CHEBI:57540"/>
        <dbReference type="ChEBI" id="CHEBI:57597"/>
        <dbReference type="ChEBI" id="CHEBI:57642"/>
        <dbReference type="ChEBI" id="CHEBI:57945"/>
        <dbReference type="EC" id="1.1.1.94"/>
    </reaction>
</comment>
<dbReference type="FunFam" id="3.40.50.720:FF:000019">
    <property type="entry name" value="Glycerol-3-phosphate dehydrogenase [NAD(P)+]"/>
    <property type="match status" value="1"/>
</dbReference>
<keyword evidence="7 16" id="KW-1133">Transmembrane helix</keyword>
<feature type="binding site" evidence="15">
    <location>
        <position position="571"/>
    </location>
    <ligand>
        <name>NADPH</name>
        <dbReference type="ChEBI" id="CHEBI:57783"/>
    </ligand>
</feature>
<evidence type="ECO:0000256" key="8">
    <source>
        <dbReference type="ARBA" id="ARBA00023002"/>
    </source>
</evidence>
<sequence length="623" mass="66980">MNYVSLTIMVVIAYLIGNISPATLIGRFYGIDIKKAGSGNAGTTNVLRVLGTKAAACTLVIDILKGFVAVTIAQGRFNNLGAMLAFAAVVIGHIYPVIFKFKGGKGVATFIGAAMAINWPSTFAAALIAVIVAGVSKKMSLGSITAALMYPLLMLYYYPKDLPIAILMALVIVFTHRGNIKRLMNGEEKELSIGSRIREKLTAQSNTDTDESFDTPGEKSSMNIEKAHDNLDKFDKDEDMGLTGSVHDDILASGSRDELVNEATSINHTRVEVLDSAVDYYKDVEIPQLKGSAKKKVAVIGNGSFGTAIANVIAHNGHRVTIYGRNKEDINRIRENRVNEKYLPGAKLADSIRFTSNLRTGVSKRDIVIFAIPAQQFGRVIEKSAKYIDKEAILVNLAKGIENDSLKTMSQIAKSLVDNKYVAVSGPSHAEEIVRNYPTTVVAASDDDDAAKEIQNILMSKTFRVYTGDDILGVELGGALKNVIALGTGIADGMKFGDNSKAALMTRGIHEISRLGEAMGAKSETFAGLSGIGDLMVTCSSDLSRNRRCGLLIGGGMTPDEAVAEIKTTVEGFYTVEAASRLAAKLGIEMPITDAVKSVIDGNLKPRDAVELLMNRDRKQENK</sequence>
<dbReference type="GO" id="GO:0051287">
    <property type="term" value="F:NAD binding"/>
    <property type="evidence" value="ECO:0007669"/>
    <property type="project" value="InterPro"/>
</dbReference>
<keyword evidence="4 16" id="KW-0808">Transferase</keyword>
<feature type="binding site" evidence="15">
    <location>
        <position position="481"/>
    </location>
    <ligand>
        <name>sn-glycerol 3-phosphate</name>
        <dbReference type="ChEBI" id="CHEBI:57597"/>
    </ligand>
</feature>
<evidence type="ECO:0000259" key="19">
    <source>
        <dbReference type="Pfam" id="PF01210"/>
    </source>
</evidence>
<dbReference type="GO" id="GO:0008654">
    <property type="term" value="P:phospholipid biosynthetic process"/>
    <property type="evidence" value="ECO:0007669"/>
    <property type="project" value="UniProtKB-UniRule"/>
</dbReference>
<protein>
    <recommendedName>
        <fullName evidence="15 16">Multifunctional fusion protein</fullName>
    </recommendedName>
    <domain>
        <recommendedName>
            <fullName evidence="16">Glycerol-3-phosphate acyltransferase</fullName>
        </recommendedName>
        <alternativeName>
            <fullName evidence="16">Acyl-PO4 G3P acyltransferase</fullName>
        </alternativeName>
        <alternativeName>
            <fullName evidence="16">Acyl-phosphate--glycerol-3-phosphate acyltransferase</fullName>
        </alternativeName>
        <alternativeName>
            <fullName evidence="16">G3P acyltransferase</fullName>
        </alternativeName>
        <alternativeName>
            <fullName evidence="16">Lysophosphatidic acid synthase</fullName>
            <shortName evidence="16">GPAT</shortName>
            <shortName evidence="16">LPA synthase</shortName>
            <ecNumber evidence="16">2.3.1.275</ecNumber>
        </alternativeName>
    </domain>
    <domain>
        <recommendedName>
            <fullName evidence="15">Glycerol-3-phosphate dehydrogenase [NAD(P)+]</fullName>
            <ecNumber evidence="15">1.1.1.94</ecNumber>
        </recommendedName>
        <alternativeName>
            <fullName evidence="15">NAD(P)(+)-dependent glycerol-3-phosphate dehydrogenase</fullName>
        </alternativeName>
        <alternativeName>
            <fullName evidence="15">NAD(P)H-dependent dihydroxyacetone-phosphate reductase</fullName>
        </alternativeName>
    </domain>
</protein>
<comment type="catalytic activity">
    <reaction evidence="14">
        <text>sn-glycerol 3-phosphate + NADP(+) = dihydroxyacetone phosphate + NADPH + H(+)</text>
        <dbReference type="Rhea" id="RHEA:11096"/>
        <dbReference type="ChEBI" id="CHEBI:15378"/>
        <dbReference type="ChEBI" id="CHEBI:57597"/>
        <dbReference type="ChEBI" id="CHEBI:57642"/>
        <dbReference type="ChEBI" id="CHEBI:57783"/>
        <dbReference type="ChEBI" id="CHEBI:58349"/>
        <dbReference type="EC" id="1.1.1.94"/>
    </reaction>
    <physiologicalReaction direction="right-to-left" evidence="14">
        <dbReference type="Rhea" id="RHEA:11098"/>
    </physiologicalReaction>
</comment>
<feature type="binding site" evidence="15">
    <location>
        <position position="428"/>
    </location>
    <ligand>
        <name>sn-glycerol 3-phosphate</name>
        <dbReference type="ChEBI" id="CHEBI:57597"/>
    </ligand>
</feature>
<gene>
    <name evidence="16 21" type="primary">plsY</name>
    <name evidence="15" type="synonym">gpsA</name>
    <name evidence="21" type="ORF">HW270_07310</name>
</gene>
<feature type="region of interest" description="Disordered" evidence="18">
    <location>
        <begin position="203"/>
        <end position="224"/>
    </location>
</feature>
<evidence type="ECO:0000256" key="11">
    <source>
        <dbReference type="ARBA" id="ARBA00023136"/>
    </source>
</evidence>
<dbReference type="PANTHER" id="PTHR11728">
    <property type="entry name" value="GLYCEROL-3-PHOSPHATE DEHYDROGENASE"/>
    <property type="match status" value="1"/>
</dbReference>
<keyword evidence="12 15" id="KW-0594">Phospholipid biosynthesis</keyword>
<evidence type="ECO:0000256" key="15">
    <source>
        <dbReference type="HAMAP-Rule" id="MF_00394"/>
    </source>
</evidence>
<dbReference type="Gene3D" id="1.10.1040.10">
    <property type="entry name" value="N-(1-d-carboxylethyl)-l-norvaline Dehydrogenase, domain 2"/>
    <property type="match status" value="1"/>
</dbReference>
<keyword evidence="8 15" id="KW-0560">Oxidoreductase</keyword>
<keyword evidence="10 15" id="KW-0443">Lipid metabolism</keyword>
<feature type="active site" description="Proton acceptor" evidence="15">
    <location>
        <position position="481"/>
    </location>
</feature>
<comment type="function">
    <text evidence="16">Catalyzes the transfer of an acyl group from acyl-phosphate (acyl-PO(4)) to glycerol-3-phosphate (G3P) to form lysophosphatidic acid (LPA). This enzyme utilizes acyl-phosphate as fatty acyl donor, but not acyl-CoA or acyl-ACP.</text>
</comment>
<dbReference type="InterPro" id="IPR003811">
    <property type="entry name" value="G3P_acylTferase_PlsY"/>
</dbReference>
<evidence type="ECO:0000256" key="18">
    <source>
        <dbReference type="SAM" id="MobiDB-lite"/>
    </source>
</evidence>
<feature type="transmembrane region" description="Helical" evidence="16">
    <location>
        <begin position="80"/>
        <end position="98"/>
    </location>
</feature>
<evidence type="ECO:0000256" key="17">
    <source>
        <dbReference type="RuleBase" id="RU000437"/>
    </source>
</evidence>
<keyword evidence="9 15" id="KW-0520">NAD</keyword>
<dbReference type="HAMAP" id="MF_00394">
    <property type="entry name" value="NAD_Glyc3P_dehydrog"/>
    <property type="match status" value="1"/>
</dbReference>
<comment type="similarity">
    <text evidence="16">Belongs to the PlsY family.</text>
</comment>
<dbReference type="InterPro" id="IPR006168">
    <property type="entry name" value="G3P_DH_NAD-dep"/>
</dbReference>
<organism evidence="21 22">
    <name type="scientific">Mogibacterium timidum</name>
    <dbReference type="NCBI Taxonomy" id="35519"/>
    <lineage>
        <taxon>Bacteria</taxon>
        <taxon>Bacillati</taxon>
        <taxon>Bacillota</taxon>
        <taxon>Clostridia</taxon>
        <taxon>Peptostreptococcales</taxon>
        <taxon>Anaerovoracaceae</taxon>
        <taxon>Mogibacterium</taxon>
    </lineage>
</organism>
<dbReference type="InterPro" id="IPR006109">
    <property type="entry name" value="G3P_DH_NAD-dep_C"/>
</dbReference>
<keyword evidence="21" id="KW-0012">Acyltransferase</keyword>
<evidence type="ECO:0000256" key="12">
    <source>
        <dbReference type="ARBA" id="ARBA00023209"/>
    </source>
</evidence>
<keyword evidence="15" id="KW-0547">Nucleotide-binding</keyword>
<dbReference type="Pfam" id="PF01210">
    <property type="entry name" value="NAD_Gly3P_dh_N"/>
    <property type="match status" value="1"/>
</dbReference>
<keyword evidence="15" id="KW-0963">Cytoplasm</keyword>
<dbReference type="GO" id="GO:0005975">
    <property type="term" value="P:carbohydrate metabolic process"/>
    <property type="evidence" value="ECO:0007669"/>
    <property type="project" value="InterPro"/>
</dbReference>
<dbReference type="Pfam" id="PF02660">
    <property type="entry name" value="G3P_acyltransf"/>
    <property type="match status" value="1"/>
</dbReference>
<feature type="binding site" evidence="15">
    <location>
        <position position="430"/>
    </location>
    <ligand>
        <name>NADPH</name>
        <dbReference type="ChEBI" id="CHEBI:57783"/>
    </ligand>
</feature>
<feature type="binding site" evidence="15">
    <location>
        <position position="545"/>
    </location>
    <ligand>
        <name>sn-glycerol 3-phosphate</name>
        <dbReference type="ChEBI" id="CHEBI:57597"/>
    </ligand>
</feature>
<feature type="binding site" evidence="15">
    <location>
        <position position="426"/>
    </location>
    <ligand>
        <name>sn-glycerol 3-phosphate</name>
        <dbReference type="ChEBI" id="CHEBI:57597"/>
    </ligand>
</feature>
<keyword evidence="3 15" id="KW-0444">Lipid biosynthesis</keyword>
<feature type="binding site" evidence="15">
    <location>
        <position position="399"/>
    </location>
    <ligand>
        <name>NADPH</name>
        <dbReference type="ChEBI" id="CHEBI:57783"/>
    </ligand>
</feature>
<dbReference type="GO" id="GO:0043772">
    <property type="term" value="F:acyl-phosphate glycerol-3-phosphate acyltransferase activity"/>
    <property type="evidence" value="ECO:0007669"/>
    <property type="project" value="UniProtKB-UniRule"/>
</dbReference>
<feature type="binding site" evidence="15">
    <location>
        <position position="305"/>
    </location>
    <ligand>
        <name>NADPH</name>
        <dbReference type="ChEBI" id="CHEBI:57783"/>
    </ligand>
</feature>
<evidence type="ECO:0000313" key="22">
    <source>
        <dbReference type="Proteomes" id="UP000526307"/>
    </source>
</evidence>